<dbReference type="RefSeq" id="XP_049151691.1">
    <property type="nucleotide sequence ID" value="XM_049294545.1"/>
</dbReference>
<dbReference type="CDD" id="cd14688">
    <property type="entry name" value="bZIP_YAP"/>
    <property type="match status" value="1"/>
</dbReference>
<keyword evidence="5" id="KW-1185">Reference proteome</keyword>
<protein>
    <submittedName>
        <fullName evidence="4">Penicillin-binding protein</fullName>
    </submittedName>
</protein>
<feature type="region of interest" description="Disordered" evidence="2">
    <location>
        <begin position="703"/>
        <end position="778"/>
    </location>
</feature>
<feature type="compositionally biased region" description="Basic and acidic residues" evidence="2">
    <location>
        <begin position="755"/>
        <end position="778"/>
    </location>
</feature>
<feature type="domain" description="BZIP" evidence="3">
    <location>
        <begin position="740"/>
        <end position="755"/>
    </location>
</feature>
<feature type="region of interest" description="Disordered" evidence="2">
    <location>
        <begin position="813"/>
        <end position="883"/>
    </location>
</feature>
<name>A0A9Q8T6W7_9PEZI</name>
<dbReference type="InterPro" id="IPR012338">
    <property type="entry name" value="Beta-lactam/transpept-like"/>
</dbReference>
<dbReference type="InterPro" id="IPR004827">
    <property type="entry name" value="bZIP"/>
</dbReference>
<dbReference type="KEGG" id="clup:CLUP02_15621"/>
<evidence type="ECO:0000259" key="3">
    <source>
        <dbReference type="PROSITE" id="PS00036"/>
    </source>
</evidence>
<organism evidence="4 5">
    <name type="scientific">Colletotrichum lupini</name>
    <dbReference type="NCBI Taxonomy" id="145971"/>
    <lineage>
        <taxon>Eukaryota</taxon>
        <taxon>Fungi</taxon>
        <taxon>Dikarya</taxon>
        <taxon>Ascomycota</taxon>
        <taxon>Pezizomycotina</taxon>
        <taxon>Sordariomycetes</taxon>
        <taxon>Hypocreomycetidae</taxon>
        <taxon>Glomerellales</taxon>
        <taxon>Glomerellaceae</taxon>
        <taxon>Colletotrichum</taxon>
        <taxon>Colletotrichum acutatum species complex</taxon>
    </lineage>
</organism>
<feature type="compositionally biased region" description="Polar residues" evidence="2">
    <location>
        <begin position="813"/>
        <end position="825"/>
    </location>
</feature>
<proteinExistence type="inferred from homology"/>
<evidence type="ECO:0000313" key="5">
    <source>
        <dbReference type="Proteomes" id="UP000830671"/>
    </source>
</evidence>
<dbReference type="SUPFAM" id="SSF56601">
    <property type="entry name" value="beta-lactamase/transpeptidase-like"/>
    <property type="match status" value="1"/>
</dbReference>
<dbReference type="Proteomes" id="UP000830671">
    <property type="component" value="Chromosome 8"/>
</dbReference>
<dbReference type="PANTHER" id="PTHR46825:SF9">
    <property type="entry name" value="BETA-LACTAMASE-RELATED DOMAIN-CONTAINING PROTEIN"/>
    <property type="match status" value="1"/>
</dbReference>
<dbReference type="InterPro" id="IPR001466">
    <property type="entry name" value="Beta-lactam-related"/>
</dbReference>
<dbReference type="GO" id="GO:0003700">
    <property type="term" value="F:DNA-binding transcription factor activity"/>
    <property type="evidence" value="ECO:0007669"/>
    <property type="project" value="InterPro"/>
</dbReference>
<accession>A0A9Q8T6W7</accession>
<dbReference type="PROSITE" id="PS00036">
    <property type="entry name" value="BZIP_BASIC"/>
    <property type="match status" value="1"/>
</dbReference>
<reference evidence="4" key="1">
    <citation type="journal article" date="2021" name="Mol. Plant Microbe Interact.">
        <title>Complete Genome Sequence of the Plant-Pathogenic Fungus Colletotrichum lupini.</title>
        <authorList>
            <person name="Baroncelli R."/>
            <person name="Pensec F."/>
            <person name="Da Lio D."/>
            <person name="Boufleur T."/>
            <person name="Vicente I."/>
            <person name="Sarrocco S."/>
            <person name="Picot A."/>
            <person name="Baraldi E."/>
            <person name="Sukno S."/>
            <person name="Thon M."/>
            <person name="Le Floch G."/>
        </authorList>
    </citation>
    <scope>NUCLEOTIDE SEQUENCE</scope>
    <source>
        <strain evidence="4">IMI 504893</strain>
    </source>
</reference>
<feature type="compositionally biased region" description="Basic and acidic residues" evidence="2">
    <location>
        <begin position="725"/>
        <end position="740"/>
    </location>
</feature>
<sequence>MSPKPYLFDEVNVVNHLPKEAMGRDFLPGLHTGAYGICLALILKSQPSFVAFNHTFILTEYDALTEMKHFRFPIVALWATQAFGQDIAQRPLHEENQAVGDVPRVVSKDLDEFIERIREEWHAPGLAVAIVDGNNTWAKVKIAPPPRFDFAWSRGYGYAVLNSTPVTPHTLYYTGSTTKSFTAAGISLLIDNASATSSVYPGLSWKTPVSHILRDDFVLSDEWATAHITLEDAMSHRTGYPSHDLAPAATAQGTTRLLRHLPMAAEPRTTFLYNNKMFGAMGHLIEVLTGSWLGDFFREYLWEPMGMNETFFSLRDAEQSGLVLAKEYYYNPDDGSYLQLPHEPSSGEEGAGSIVSNVLDYAKYLRIMMTESAPISKPGHREVKTPRTLVAPAMEPFTGPVSYALGWYTAILGGEQVYFHNGGVNMFISMMMMIPSQQIGVIVFTNTDVKAPQVIATHILSEHLGIPKDKRPDMNKQYKDRKKAELEHLQACASELYPSLPAPPLLPTLPIPDHVGEFHNTGFGTLEVVLDCSNSVVECELRVLGMGGEAFAHLAPMIYLEPMSGNHWLGRGYMGGKKAQTVGIPILCVPVEFKVNILGKVSQIGVGLRSQDMLRGKTCNILIYLSGFASYGGQHLVSFTESRHDWGDLHKNKAFKYLSKSMQLALQLQGVPIAPEAQAHGATVTAFPARSIRWWGRQQVSTTPNGVESFESLSNLRMMPPSRNTSHEEDKSSSMSEQERKRLRNRLSQQAFRRRQAERMRELSTRVNTDRKSDNERIEELQRENRQLRAQLVDVQARMSRLLATIQGLSDSVSKTLNDTGSQDSKVSEETEDHTLQPSTYDKKQTCYGGPPFPGPSMQLEPFDTSSLNFDPPLAHHPGPGQSEDAFLSSELINVTGTSPLYTQIPNIWSFEYQTGIEPYLTAMAASQESSMALRKDMPISNSPFSDHIKLLQHLLKSKLAANGFNPDSQPSMQSIYQPVLMVLSMFNSMTRPDVMAWYAKTRFFHIIELTAWQLYPSPATFQKLHQRYRPTDTQLKHPHPRVIDWIPFPSIRDRLIELHAANPLIDQIF</sequence>
<comment type="similarity">
    <text evidence="1">Belongs to the peptidase S12 family.</text>
</comment>
<dbReference type="Pfam" id="PF00144">
    <property type="entry name" value="Beta-lactamase"/>
    <property type="match status" value="1"/>
</dbReference>
<dbReference type="Pfam" id="PF11905">
    <property type="entry name" value="DUF3425"/>
    <property type="match status" value="1"/>
</dbReference>
<dbReference type="EMBL" id="CP019480">
    <property type="protein sequence ID" value="UQC90090.1"/>
    <property type="molecule type" value="Genomic_DNA"/>
</dbReference>
<feature type="compositionally biased region" description="Polar residues" evidence="2">
    <location>
        <begin position="703"/>
        <end position="715"/>
    </location>
</feature>
<dbReference type="GeneID" id="73349555"/>
<dbReference type="Gene3D" id="1.20.5.170">
    <property type="match status" value="1"/>
</dbReference>
<feature type="compositionally biased region" description="Basic and acidic residues" evidence="2">
    <location>
        <begin position="826"/>
        <end position="845"/>
    </location>
</feature>
<dbReference type="AlphaFoldDB" id="A0A9Q8T6W7"/>
<dbReference type="PANTHER" id="PTHR46825">
    <property type="entry name" value="D-ALANYL-D-ALANINE-CARBOXYPEPTIDASE/ENDOPEPTIDASE AMPH"/>
    <property type="match status" value="1"/>
</dbReference>
<dbReference type="InterPro" id="IPR021833">
    <property type="entry name" value="DUF3425"/>
</dbReference>
<gene>
    <name evidence="4" type="ORF">CLUP02_15621</name>
</gene>
<dbReference type="InterPro" id="IPR050491">
    <property type="entry name" value="AmpC-like"/>
</dbReference>
<evidence type="ECO:0000256" key="2">
    <source>
        <dbReference type="SAM" id="MobiDB-lite"/>
    </source>
</evidence>
<evidence type="ECO:0000256" key="1">
    <source>
        <dbReference type="ARBA" id="ARBA00038215"/>
    </source>
</evidence>
<evidence type="ECO:0000313" key="4">
    <source>
        <dbReference type="EMBL" id="UQC90090.1"/>
    </source>
</evidence>
<dbReference type="Gene3D" id="3.40.710.10">
    <property type="entry name" value="DD-peptidase/beta-lactamase superfamily"/>
    <property type="match status" value="1"/>
</dbReference>